<comment type="caution">
    <text evidence="1">The sequence shown here is derived from an EMBL/GenBank/DDBJ whole genome shotgun (WGS) entry which is preliminary data.</text>
</comment>
<proteinExistence type="predicted"/>
<dbReference type="Proteomes" id="UP001360560">
    <property type="component" value="Unassembled WGS sequence"/>
</dbReference>
<keyword evidence="2" id="KW-1185">Reference proteome</keyword>
<protein>
    <submittedName>
        <fullName evidence="1">Uncharacterized protein</fullName>
    </submittedName>
</protein>
<evidence type="ECO:0000313" key="1">
    <source>
        <dbReference type="EMBL" id="GMM36884.1"/>
    </source>
</evidence>
<name>A0AAV5QR29_9ASCO</name>
<evidence type="ECO:0000313" key="2">
    <source>
        <dbReference type="Proteomes" id="UP001360560"/>
    </source>
</evidence>
<sequence>MPELTTREIEFATAQSSGFSLDYSVKLFFDVYGKHYTEEQKYQIVSLGLLSSDAYQELD</sequence>
<dbReference type="AlphaFoldDB" id="A0AAV5QR29"/>
<gene>
    <name evidence="1" type="ORF">DASC09_042090</name>
</gene>
<reference evidence="1 2" key="1">
    <citation type="journal article" date="2023" name="Elife">
        <title>Identification of key yeast species and microbe-microbe interactions impacting larval growth of Drosophila in the wild.</title>
        <authorList>
            <person name="Mure A."/>
            <person name="Sugiura Y."/>
            <person name="Maeda R."/>
            <person name="Honda K."/>
            <person name="Sakurai N."/>
            <person name="Takahashi Y."/>
            <person name="Watada M."/>
            <person name="Katoh T."/>
            <person name="Gotoh A."/>
            <person name="Gotoh Y."/>
            <person name="Taniguchi I."/>
            <person name="Nakamura K."/>
            <person name="Hayashi T."/>
            <person name="Katayama T."/>
            <person name="Uemura T."/>
            <person name="Hattori Y."/>
        </authorList>
    </citation>
    <scope>NUCLEOTIDE SEQUENCE [LARGE SCALE GENOMIC DNA]</scope>
    <source>
        <strain evidence="1 2">SC-9</strain>
    </source>
</reference>
<organism evidence="1 2">
    <name type="scientific">Saccharomycopsis crataegensis</name>
    <dbReference type="NCBI Taxonomy" id="43959"/>
    <lineage>
        <taxon>Eukaryota</taxon>
        <taxon>Fungi</taxon>
        <taxon>Dikarya</taxon>
        <taxon>Ascomycota</taxon>
        <taxon>Saccharomycotina</taxon>
        <taxon>Saccharomycetes</taxon>
        <taxon>Saccharomycopsidaceae</taxon>
        <taxon>Saccharomycopsis</taxon>
    </lineage>
</organism>
<accession>A0AAV5QR29</accession>
<dbReference type="EMBL" id="BTFZ01000011">
    <property type="protein sequence ID" value="GMM36884.1"/>
    <property type="molecule type" value="Genomic_DNA"/>
</dbReference>
<dbReference type="RefSeq" id="XP_064853880.1">
    <property type="nucleotide sequence ID" value="XM_064997808.1"/>
</dbReference>
<dbReference type="GeneID" id="90074859"/>